<evidence type="ECO:0000256" key="4">
    <source>
        <dbReference type="ARBA" id="ARBA00022614"/>
    </source>
</evidence>
<accession>A0A162R418</accession>
<evidence type="ECO:0000313" key="10">
    <source>
        <dbReference type="EMBL" id="OAD08110.1"/>
    </source>
</evidence>
<organism evidence="10 11">
    <name type="scientific">Mucor lusitanicus CBS 277.49</name>
    <dbReference type="NCBI Taxonomy" id="747725"/>
    <lineage>
        <taxon>Eukaryota</taxon>
        <taxon>Fungi</taxon>
        <taxon>Fungi incertae sedis</taxon>
        <taxon>Mucoromycota</taxon>
        <taxon>Mucoromycotina</taxon>
        <taxon>Mucoromycetes</taxon>
        <taxon>Mucorales</taxon>
        <taxon>Mucorineae</taxon>
        <taxon>Mucoraceae</taxon>
        <taxon>Mucor</taxon>
    </lineage>
</organism>
<dbReference type="GO" id="GO:0071169">
    <property type="term" value="P:establishment of protein localization to chromatin"/>
    <property type="evidence" value="ECO:0007669"/>
    <property type="project" value="TreeGrafter"/>
</dbReference>
<dbReference type="InterPro" id="IPR015943">
    <property type="entry name" value="WD40/YVTN_repeat-like_dom_sf"/>
</dbReference>
<feature type="compositionally biased region" description="Polar residues" evidence="8">
    <location>
        <begin position="46"/>
        <end position="61"/>
    </location>
</feature>
<dbReference type="InterPro" id="IPR056160">
    <property type="entry name" value="WD_LRWD1"/>
</dbReference>
<dbReference type="PROSITE" id="PS50294">
    <property type="entry name" value="WD_REPEATS_REGION"/>
    <property type="match status" value="1"/>
</dbReference>
<feature type="repeat" description="WD" evidence="7">
    <location>
        <begin position="257"/>
        <end position="299"/>
    </location>
</feature>
<dbReference type="EMBL" id="AMYB01000001">
    <property type="protein sequence ID" value="OAD08110.1"/>
    <property type="molecule type" value="Genomic_DNA"/>
</dbReference>
<evidence type="ECO:0000259" key="9">
    <source>
        <dbReference type="Pfam" id="PF23215"/>
    </source>
</evidence>
<dbReference type="InterPro" id="IPR052489">
    <property type="entry name" value="LRWD1"/>
</dbReference>
<dbReference type="PANTHER" id="PTHR24370:SF10">
    <property type="entry name" value="LEUCINE-RICH REPEAT AND WD REPEAT-CONTAINING PROTEIN 1"/>
    <property type="match status" value="1"/>
</dbReference>
<evidence type="ECO:0000256" key="6">
    <source>
        <dbReference type="ARBA" id="ARBA00022853"/>
    </source>
</evidence>
<keyword evidence="5" id="KW-0677">Repeat</keyword>
<comment type="caution">
    <text evidence="10">The sequence shown here is derived from an EMBL/GenBank/DDBJ whole genome shotgun (WGS) entry which is preliminary data.</text>
</comment>
<feature type="region of interest" description="Disordered" evidence="8">
    <location>
        <begin position="1"/>
        <end position="104"/>
    </location>
</feature>
<dbReference type="PROSITE" id="PS00678">
    <property type="entry name" value="WD_REPEATS_1"/>
    <property type="match status" value="1"/>
</dbReference>
<dbReference type="GO" id="GO:0005664">
    <property type="term" value="C:nuclear origin of replication recognition complex"/>
    <property type="evidence" value="ECO:0007669"/>
    <property type="project" value="TreeGrafter"/>
</dbReference>
<keyword evidence="6" id="KW-0156">Chromatin regulator</keyword>
<dbReference type="Proteomes" id="UP000077051">
    <property type="component" value="Unassembled WGS sequence"/>
</dbReference>
<feature type="compositionally biased region" description="Basic residues" evidence="8">
    <location>
        <begin position="92"/>
        <end position="104"/>
    </location>
</feature>
<dbReference type="STRING" id="747725.A0A162R418"/>
<dbReference type="Gene3D" id="2.130.10.10">
    <property type="entry name" value="YVTN repeat-like/Quinoprotein amine dehydrogenase"/>
    <property type="match status" value="1"/>
</dbReference>
<evidence type="ECO:0000256" key="2">
    <source>
        <dbReference type="ARBA" id="ARBA00022454"/>
    </source>
</evidence>
<keyword evidence="2" id="KW-0158">Chromosome</keyword>
<dbReference type="AlphaFoldDB" id="A0A162R418"/>
<dbReference type="GO" id="GO:0006325">
    <property type="term" value="P:chromatin organization"/>
    <property type="evidence" value="ECO:0007669"/>
    <property type="project" value="UniProtKB-KW"/>
</dbReference>
<proteinExistence type="predicted"/>
<dbReference type="InterPro" id="IPR001680">
    <property type="entry name" value="WD40_rpt"/>
</dbReference>
<name>A0A162R418_MUCCL</name>
<evidence type="ECO:0000256" key="8">
    <source>
        <dbReference type="SAM" id="MobiDB-lite"/>
    </source>
</evidence>
<protein>
    <recommendedName>
        <fullName evidence="9">Leucine-rich repeat and WD repeat-containing protein 1 WD domain-containing protein</fullName>
    </recommendedName>
</protein>
<dbReference type="Pfam" id="PF23215">
    <property type="entry name" value="WD_LRWD1"/>
    <property type="match status" value="1"/>
</dbReference>
<keyword evidence="4" id="KW-0433">Leucine-rich repeat</keyword>
<dbReference type="GO" id="GO:0003682">
    <property type="term" value="F:chromatin binding"/>
    <property type="evidence" value="ECO:0007669"/>
    <property type="project" value="TreeGrafter"/>
</dbReference>
<evidence type="ECO:0000256" key="5">
    <source>
        <dbReference type="ARBA" id="ARBA00022737"/>
    </source>
</evidence>
<comment type="subcellular location">
    <subcellularLocation>
        <location evidence="1">Chromosome</location>
    </subcellularLocation>
</comment>
<dbReference type="SMART" id="SM00320">
    <property type="entry name" value="WD40"/>
    <property type="match status" value="3"/>
</dbReference>
<dbReference type="OrthoDB" id="7318948at2759"/>
<evidence type="ECO:0000256" key="7">
    <source>
        <dbReference type="PROSITE-ProRule" id="PRU00221"/>
    </source>
</evidence>
<keyword evidence="3 7" id="KW-0853">WD repeat</keyword>
<keyword evidence="11" id="KW-1185">Reference proteome</keyword>
<dbReference type="PROSITE" id="PS50082">
    <property type="entry name" value="WD_REPEATS_2"/>
    <property type="match status" value="1"/>
</dbReference>
<sequence length="541" mass="60354">MTLTRQSSRSKLDTKPTTTRPQRVSKRINSSEEDLQPAKRHKAATSDHQTSAKKTPSQPTTRRAAPQKLTVDKSNLVSLGKKKATNTTPSKAPKKTTKKTTPKGRTVRKKLPLLDGSYTLKHVLKGHTEFNVPVRDKNDTEDSKDIWCCEFEPVASDVGPFDQQKPGELQSFALCGSYTVLFADPALGKYTKKYTHSEIQEIFYCMAWTRLEGEELLDGSLFDDGDEVSHCNVLAVAGRLGSVKLLNPLQNDCYRYLFGHQKAILAMTFAKTEPRWLFTASADKTVRLWDIGSPTKKMDDSLCLAEFILPPKSGDPSAVSISYDLSRLIVGCNNGDMIEFNLSTSELDEYRQTARDFRSDKTIETEHHAIPHVNSAMKYPAGDEWHEGYVDDVCIIGQDGNEKSALYNTIVSRGSADMEILVWDPANSTRTDADIKLSLDWPDAADCTGLKFKVIEAAGQKVLLAGDYDGQIFIYDIGNQKESKTLEDGSKEQFKPKRILSHSMSSEMIRDVSCSYDTKTIVAVDNNNNVFVWTSSLSTRE</sequence>
<dbReference type="SUPFAM" id="SSF50978">
    <property type="entry name" value="WD40 repeat-like"/>
    <property type="match status" value="1"/>
</dbReference>
<feature type="compositionally biased region" description="Polar residues" evidence="8">
    <location>
        <begin position="1"/>
        <end position="22"/>
    </location>
</feature>
<evidence type="ECO:0000256" key="1">
    <source>
        <dbReference type="ARBA" id="ARBA00004286"/>
    </source>
</evidence>
<dbReference type="VEuPathDB" id="FungiDB:MUCCIDRAFT_105063"/>
<reference evidence="10 11" key="1">
    <citation type="submission" date="2015-06" db="EMBL/GenBank/DDBJ databases">
        <title>Expansion of signal transduction pathways in fungi by whole-genome duplication.</title>
        <authorList>
            <consortium name="DOE Joint Genome Institute"/>
            <person name="Corrochano L.M."/>
            <person name="Kuo A."/>
            <person name="Marcet-Houben M."/>
            <person name="Polaino S."/>
            <person name="Salamov A."/>
            <person name="Villalobos J.M."/>
            <person name="Alvarez M.I."/>
            <person name="Avalos J."/>
            <person name="Benito E.P."/>
            <person name="Benoit I."/>
            <person name="Burger G."/>
            <person name="Camino L.P."/>
            <person name="Canovas D."/>
            <person name="Cerda-Olmedo E."/>
            <person name="Cheng J.-F."/>
            <person name="Dominguez A."/>
            <person name="Elias M."/>
            <person name="Eslava A.P."/>
            <person name="Glaser F."/>
            <person name="Grimwood J."/>
            <person name="Gutierrez G."/>
            <person name="Heitman J."/>
            <person name="Henrissat B."/>
            <person name="Iturriaga E.A."/>
            <person name="Lang B.F."/>
            <person name="Lavin J.L."/>
            <person name="Lee S."/>
            <person name="Li W."/>
            <person name="Lindquist E."/>
            <person name="Lopez-Garcia S."/>
            <person name="Luque E.M."/>
            <person name="Marcos A.T."/>
            <person name="Martin J."/>
            <person name="Mccluskey K."/>
            <person name="Medina H.R."/>
            <person name="Miralles-Duran A."/>
            <person name="Miyazaki A."/>
            <person name="Munoz-Torres E."/>
            <person name="Oguiza J.A."/>
            <person name="Ohm R."/>
            <person name="Olmedo M."/>
            <person name="Orejas M."/>
            <person name="Ortiz-Castellanos L."/>
            <person name="Pisabarro A.G."/>
            <person name="Rodriguez-Romero J."/>
            <person name="Ruiz-Herrera J."/>
            <person name="Ruiz-Vazquez R."/>
            <person name="Sanz C."/>
            <person name="Schackwitz W."/>
            <person name="Schmutz J."/>
            <person name="Shahriari M."/>
            <person name="Shelest E."/>
            <person name="Silva-Franco F."/>
            <person name="Soanes D."/>
            <person name="Syed K."/>
            <person name="Tagua V.G."/>
            <person name="Talbot N.J."/>
            <person name="Thon M."/>
            <person name="De Vries R.P."/>
            <person name="Wiebenga A."/>
            <person name="Yadav J.S."/>
            <person name="Braun E.L."/>
            <person name="Baker S."/>
            <person name="Garre V."/>
            <person name="Horwitz B."/>
            <person name="Torres-Martinez S."/>
            <person name="Idnurm A."/>
            <person name="Herrera-Estrella A."/>
            <person name="Gabaldon T."/>
            <person name="Grigoriev I.V."/>
        </authorList>
    </citation>
    <scope>NUCLEOTIDE SEQUENCE [LARGE SCALE GENOMIC DNA]</scope>
    <source>
        <strain evidence="10 11">CBS 277.49</strain>
    </source>
</reference>
<gene>
    <name evidence="10" type="ORF">MUCCIDRAFT_105063</name>
</gene>
<dbReference type="InterPro" id="IPR019775">
    <property type="entry name" value="WD40_repeat_CS"/>
</dbReference>
<dbReference type="PANTHER" id="PTHR24370">
    <property type="entry name" value="OPTICIN"/>
    <property type="match status" value="1"/>
</dbReference>
<dbReference type="InterPro" id="IPR036322">
    <property type="entry name" value="WD40_repeat_dom_sf"/>
</dbReference>
<evidence type="ECO:0000256" key="3">
    <source>
        <dbReference type="ARBA" id="ARBA00022574"/>
    </source>
</evidence>
<evidence type="ECO:0000313" key="11">
    <source>
        <dbReference type="Proteomes" id="UP000077051"/>
    </source>
</evidence>
<feature type="domain" description="Leucine-rich repeat and WD repeat-containing protein 1 WD" evidence="9">
    <location>
        <begin position="122"/>
        <end position="297"/>
    </location>
</feature>